<protein>
    <submittedName>
        <fullName evidence="1">Uncharacterized protein</fullName>
    </submittedName>
</protein>
<sequence>MLDASRHVNTAPQADAILNTPFCLIRSMGKNKGFKEYHFVDEAYINESLKPIKQYNREVATKPNVVLYFRKFRQRVLGCMNTKTHIPDFKSYTPFLDSLAQHSLVLDNAYCTGRQSIHGMSSMLAGIPSFQVAYTSHLM</sequence>
<name>A0A2X2SMP5_CAPOC</name>
<evidence type="ECO:0000313" key="2">
    <source>
        <dbReference type="Proteomes" id="UP000249891"/>
    </source>
</evidence>
<accession>A0A2X2SMP5</accession>
<dbReference type="EMBL" id="UARG01000031">
    <property type="protein sequence ID" value="SQA94412.1"/>
    <property type="molecule type" value="Genomic_DNA"/>
</dbReference>
<dbReference type="AlphaFoldDB" id="A0A2X2SMP5"/>
<dbReference type="Proteomes" id="UP000249891">
    <property type="component" value="Unassembled WGS sequence"/>
</dbReference>
<dbReference type="SUPFAM" id="SSF53649">
    <property type="entry name" value="Alkaline phosphatase-like"/>
    <property type="match status" value="1"/>
</dbReference>
<reference evidence="1 2" key="1">
    <citation type="submission" date="2018-06" db="EMBL/GenBank/DDBJ databases">
        <authorList>
            <consortium name="Pathogen Informatics"/>
            <person name="Doyle S."/>
        </authorList>
    </citation>
    <scope>NUCLEOTIDE SEQUENCE [LARGE SCALE GENOMIC DNA]</scope>
    <source>
        <strain evidence="1 2">NCTC11546</strain>
    </source>
</reference>
<gene>
    <name evidence="1" type="ORF">NCTC11546_02582</name>
</gene>
<evidence type="ECO:0000313" key="1">
    <source>
        <dbReference type="EMBL" id="SQA94412.1"/>
    </source>
</evidence>
<dbReference type="Gene3D" id="3.40.720.10">
    <property type="entry name" value="Alkaline Phosphatase, subunit A"/>
    <property type="match status" value="1"/>
</dbReference>
<proteinExistence type="predicted"/>
<organism evidence="1 2">
    <name type="scientific">Capnocytophaga ochracea</name>
    <dbReference type="NCBI Taxonomy" id="1018"/>
    <lineage>
        <taxon>Bacteria</taxon>
        <taxon>Pseudomonadati</taxon>
        <taxon>Bacteroidota</taxon>
        <taxon>Flavobacteriia</taxon>
        <taxon>Flavobacteriales</taxon>
        <taxon>Flavobacteriaceae</taxon>
        <taxon>Capnocytophaga</taxon>
    </lineage>
</organism>
<dbReference type="InterPro" id="IPR017850">
    <property type="entry name" value="Alkaline_phosphatase_core_sf"/>
</dbReference>